<protein>
    <submittedName>
        <fullName evidence="2">Uncharacterized protein</fullName>
    </submittedName>
</protein>
<comment type="caution">
    <text evidence="2">The sequence shown here is derived from an EMBL/GenBank/DDBJ whole genome shotgun (WGS) entry which is preliminary data.</text>
</comment>
<proteinExistence type="predicted"/>
<dbReference type="EMBL" id="BSFQ01000059">
    <property type="protein sequence ID" value="GLL15932.1"/>
    <property type="molecule type" value="Genomic_DNA"/>
</dbReference>
<evidence type="ECO:0000256" key="1">
    <source>
        <dbReference type="SAM" id="MobiDB-lite"/>
    </source>
</evidence>
<reference evidence="2" key="1">
    <citation type="journal article" date="2014" name="Int. J. Syst. Evol. Microbiol.">
        <title>Complete genome sequence of Corynebacterium casei LMG S-19264T (=DSM 44701T), isolated from a smear-ripened cheese.</title>
        <authorList>
            <consortium name="US DOE Joint Genome Institute (JGI-PGF)"/>
            <person name="Walter F."/>
            <person name="Albersmeier A."/>
            <person name="Kalinowski J."/>
            <person name="Ruckert C."/>
        </authorList>
    </citation>
    <scope>NUCLEOTIDE SEQUENCE</scope>
    <source>
        <strain evidence="2">VKM Ac-1069</strain>
    </source>
</reference>
<feature type="region of interest" description="Disordered" evidence="1">
    <location>
        <begin position="1"/>
        <end position="21"/>
    </location>
</feature>
<dbReference type="AlphaFoldDB" id="A0A9W6P158"/>
<dbReference type="Proteomes" id="UP001143463">
    <property type="component" value="Unassembled WGS sequence"/>
</dbReference>
<evidence type="ECO:0000313" key="2">
    <source>
        <dbReference type="EMBL" id="GLL15932.1"/>
    </source>
</evidence>
<sequence>MLEQSSATTRPAIPDLPSGPRFTVTANAGEWRLAAAPGADPPSSDQVGTLLGEWLRALDWPRTQTALVLKAVARAVDALDPGRDALVPGSAPDGLRIGTTAISTHRTRRLRIVVAGGGAVPAGPDLSPLHELVDEVVAGPDGTLTMLSRVVPRW</sequence>
<gene>
    <name evidence="2" type="ORF">GCM10017577_70860</name>
</gene>
<organism evidence="2 3">
    <name type="scientific">Pseudonocardia halophobica</name>
    <dbReference type="NCBI Taxonomy" id="29401"/>
    <lineage>
        <taxon>Bacteria</taxon>
        <taxon>Bacillati</taxon>
        <taxon>Actinomycetota</taxon>
        <taxon>Actinomycetes</taxon>
        <taxon>Pseudonocardiales</taxon>
        <taxon>Pseudonocardiaceae</taxon>
        <taxon>Pseudonocardia</taxon>
    </lineage>
</organism>
<accession>A0A9W6P158</accession>
<reference evidence="2" key="2">
    <citation type="submission" date="2023-01" db="EMBL/GenBank/DDBJ databases">
        <authorList>
            <person name="Sun Q."/>
            <person name="Evtushenko L."/>
        </authorList>
    </citation>
    <scope>NUCLEOTIDE SEQUENCE</scope>
    <source>
        <strain evidence="2">VKM Ac-1069</strain>
    </source>
</reference>
<keyword evidence="3" id="KW-1185">Reference proteome</keyword>
<name>A0A9W6P158_9PSEU</name>
<evidence type="ECO:0000313" key="3">
    <source>
        <dbReference type="Proteomes" id="UP001143463"/>
    </source>
</evidence>
<dbReference type="RefSeq" id="WP_037053753.1">
    <property type="nucleotide sequence ID" value="NZ_BAAAUZ010000022.1"/>
</dbReference>